<organism evidence="2">
    <name type="scientific">Burkholderia sp. M701</name>
    <dbReference type="NCBI Taxonomy" id="326454"/>
    <lineage>
        <taxon>Bacteria</taxon>
        <taxon>Pseudomonadati</taxon>
        <taxon>Pseudomonadota</taxon>
        <taxon>Betaproteobacteria</taxon>
        <taxon>Burkholderiales</taxon>
        <taxon>Burkholderiaceae</taxon>
        <taxon>Burkholderia</taxon>
    </lineage>
</organism>
<proteinExistence type="predicted"/>
<dbReference type="AlphaFoldDB" id="V5YNE8"/>
<accession>V5YNE8</accession>
<evidence type="ECO:0000256" key="1">
    <source>
        <dbReference type="SAM" id="Phobius"/>
    </source>
</evidence>
<dbReference type="EMBL" id="AB853026">
    <property type="protein sequence ID" value="BAO18843.1"/>
    <property type="molecule type" value="Genomic_DNA"/>
</dbReference>
<dbReference type="RefSeq" id="WP_023842386.1">
    <property type="nucleotide sequence ID" value="NC_022995.1"/>
</dbReference>
<keyword evidence="1" id="KW-1133">Transmembrane helix</keyword>
<keyword evidence="2" id="KW-0614">Plasmid</keyword>
<feature type="transmembrane region" description="Helical" evidence="1">
    <location>
        <begin position="23"/>
        <end position="43"/>
    </location>
</feature>
<reference evidence="2" key="2">
    <citation type="submission" date="2024-06" db="EMBL/GenBank/DDBJ databases">
        <authorList>
            <person name="Sakai Y."/>
            <person name="Fujii T."/>
        </authorList>
    </citation>
    <scope>NUCLEOTIDE SEQUENCE</scope>
    <source>
        <strain evidence="2">M701</strain>
        <plasmid evidence="2">pM7012</plasmid>
    </source>
</reference>
<name>V5YNE8_9BURK</name>
<keyword evidence="1" id="KW-0812">Transmembrane</keyword>
<evidence type="ECO:0000313" key="2">
    <source>
        <dbReference type="EMBL" id="BAO18843.1"/>
    </source>
</evidence>
<reference evidence="2" key="1">
    <citation type="journal article" date="2014" name="Microbiology">
        <title>A 2,4-dichlorophenoxyacetic acid degradation plasmid pM7012 discloses distribution of an unclassified megaplasmid group across bacterial species.</title>
        <authorList>
            <person name="Sakai Y."/>
            <person name="Ogawa N."/>
            <person name="Shimomura Y."/>
            <person name="Fujii T."/>
        </authorList>
    </citation>
    <scope>NUCLEOTIDE SEQUENCE</scope>
    <source>
        <strain evidence="2">M701</strain>
    </source>
</reference>
<geneLocation type="plasmid" evidence="2">
    <name>pM7012</name>
</geneLocation>
<protein>
    <submittedName>
        <fullName evidence="2">Uncharacterized protein</fullName>
    </submittedName>
</protein>
<keyword evidence="1" id="KW-0472">Membrane</keyword>
<sequence length="155" mass="16292">MDSCNGTHRPRLKRNRLLGADSARYLLGAAFGAAVFASVQFAVNHRSEIEVAPVSVDVGAVHLSPESQLAMRLSDGYNFSRKMAENAVSPGKDALAYVEYQGRSASSRSLNLLKEDGQAGWFAGRTLSKDMAFSPDAPSGLGNAVGASSAAGRTT</sequence>